<evidence type="ECO:0000313" key="3">
    <source>
        <dbReference type="Proteomes" id="UP000184032"/>
    </source>
</evidence>
<keyword evidence="1" id="KW-0472">Membrane</keyword>
<protein>
    <submittedName>
        <fullName evidence="2">TraX protein</fullName>
    </submittedName>
</protein>
<dbReference type="OrthoDB" id="9781069at2"/>
<feature type="transmembrane region" description="Helical" evidence="1">
    <location>
        <begin position="231"/>
        <end position="250"/>
    </location>
</feature>
<organism evidence="2 3">
    <name type="scientific">Anaerosphaera aminiphila DSM 21120</name>
    <dbReference type="NCBI Taxonomy" id="1120995"/>
    <lineage>
        <taxon>Bacteria</taxon>
        <taxon>Bacillati</taxon>
        <taxon>Bacillota</taxon>
        <taxon>Tissierellia</taxon>
        <taxon>Tissierellales</taxon>
        <taxon>Peptoniphilaceae</taxon>
        <taxon>Anaerosphaera</taxon>
    </lineage>
</organism>
<feature type="transmembrane region" description="Helical" evidence="1">
    <location>
        <begin position="12"/>
        <end position="30"/>
    </location>
</feature>
<name>A0A1M5ST92_9FIRM</name>
<feature type="transmembrane region" description="Helical" evidence="1">
    <location>
        <begin position="75"/>
        <end position="93"/>
    </location>
</feature>
<feature type="transmembrane region" description="Helical" evidence="1">
    <location>
        <begin position="197"/>
        <end position="216"/>
    </location>
</feature>
<dbReference type="Proteomes" id="UP000184032">
    <property type="component" value="Unassembled WGS sequence"/>
</dbReference>
<dbReference type="EMBL" id="FQXI01000008">
    <property type="protein sequence ID" value="SHH41759.1"/>
    <property type="molecule type" value="Genomic_DNA"/>
</dbReference>
<dbReference type="Pfam" id="PF05857">
    <property type="entry name" value="TraX"/>
    <property type="match status" value="1"/>
</dbReference>
<proteinExistence type="predicted"/>
<dbReference type="AlphaFoldDB" id="A0A1M5ST92"/>
<dbReference type="RefSeq" id="WP_073184830.1">
    <property type="nucleotide sequence ID" value="NZ_FQXI01000008.1"/>
</dbReference>
<accession>A0A1M5ST92</accession>
<sequence length="251" mass="29516">MENTKITHKKTLDAFHLKLIAIIAMLLNHIGSGFQIGLSHPWIYLFTETIGKLTFPIMAYLLVEGFYHTRNLKKYILRLALFWILSIVPFHIYFFNNWNFTFLDLFNNVLFTLLVGLIMIVLCEKTENSLLRFCIVVFSMFLTVNSDWSLVGVLIIFWYYNIKDEKKRIMMPSIYIALPFLLITVIAKVADPSFSNLFFIEGVGMLGMFLTIPLLLKYSGNRGYSPKWVKYGYYLFYPLHLTVLYIIRYFI</sequence>
<keyword evidence="1" id="KW-0812">Transmembrane</keyword>
<dbReference type="STRING" id="1120995.SAMN02745245_01288"/>
<feature type="transmembrane region" description="Helical" evidence="1">
    <location>
        <begin position="130"/>
        <end position="160"/>
    </location>
</feature>
<feature type="transmembrane region" description="Helical" evidence="1">
    <location>
        <begin position="105"/>
        <end position="123"/>
    </location>
</feature>
<feature type="transmembrane region" description="Helical" evidence="1">
    <location>
        <begin position="172"/>
        <end position="190"/>
    </location>
</feature>
<gene>
    <name evidence="2" type="ORF">SAMN02745245_01288</name>
</gene>
<evidence type="ECO:0000313" key="2">
    <source>
        <dbReference type="EMBL" id="SHH41759.1"/>
    </source>
</evidence>
<keyword evidence="3" id="KW-1185">Reference proteome</keyword>
<keyword evidence="1" id="KW-1133">Transmembrane helix</keyword>
<feature type="transmembrane region" description="Helical" evidence="1">
    <location>
        <begin position="42"/>
        <end position="63"/>
    </location>
</feature>
<reference evidence="2 3" key="1">
    <citation type="submission" date="2016-11" db="EMBL/GenBank/DDBJ databases">
        <authorList>
            <person name="Jaros S."/>
            <person name="Januszkiewicz K."/>
            <person name="Wedrychowicz H."/>
        </authorList>
    </citation>
    <scope>NUCLEOTIDE SEQUENCE [LARGE SCALE GENOMIC DNA]</scope>
    <source>
        <strain evidence="2 3">DSM 21120</strain>
    </source>
</reference>
<dbReference type="InterPro" id="IPR008875">
    <property type="entry name" value="TraX"/>
</dbReference>
<evidence type="ECO:0000256" key="1">
    <source>
        <dbReference type="SAM" id="Phobius"/>
    </source>
</evidence>